<evidence type="ECO:0000313" key="1">
    <source>
        <dbReference type="EMBL" id="QMW02485.1"/>
    </source>
</evidence>
<dbReference type="EMBL" id="CP059732">
    <property type="protein sequence ID" value="QMW02485.1"/>
    <property type="molecule type" value="Genomic_DNA"/>
</dbReference>
<dbReference type="RefSeq" id="WP_182459791.1">
    <property type="nucleotide sequence ID" value="NZ_CP059732.1"/>
</dbReference>
<name>A0A7G5GUE3_9BACT</name>
<protein>
    <submittedName>
        <fullName evidence="1">Uncharacterized protein</fullName>
    </submittedName>
</protein>
<gene>
    <name evidence="1" type="ORF">H3H32_32025</name>
</gene>
<evidence type="ECO:0000313" key="2">
    <source>
        <dbReference type="Proteomes" id="UP000515369"/>
    </source>
</evidence>
<dbReference type="Proteomes" id="UP000515369">
    <property type="component" value="Chromosome"/>
</dbReference>
<sequence length="82" mass="9504">MSNLLSPLVIQVGKLKGPFRGFRMINTHFTFDNGKVWLQHEEKYLYFYAHNPRARVVYQQDGSYVLEVDGTDETVQVIPGDK</sequence>
<dbReference type="AlphaFoldDB" id="A0A7G5GUE3"/>
<keyword evidence="2" id="KW-1185">Reference proteome</keyword>
<organism evidence="1 2">
    <name type="scientific">Spirosoma foliorum</name>
    <dbReference type="NCBI Taxonomy" id="2710596"/>
    <lineage>
        <taxon>Bacteria</taxon>
        <taxon>Pseudomonadati</taxon>
        <taxon>Bacteroidota</taxon>
        <taxon>Cytophagia</taxon>
        <taxon>Cytophagales</taxon>
        <taxon>Cytophagaceae</taxon>
        <taxon>Spirosoma</taxon>
    </lineage>
</organism>
<accession>A0A7G5GUE3</accession>
<proteinExistence type="predicted"/>
<reference evidence="1 2" key="1">
    <citation type="submission" date="2020-07" db="EMBL/GenBank/DDBJ databases">
        <title>Spirosoma foliorum sp. nov., isolated from the leaves on the Nejang mountain Korea, Republic of.</title>
        <authorList>
            <person name="Ho H."/>
            <person name="Lee Y.-J."/>
            <person name="Nurcahyanto D.-A."/>
            <person name="Kim S.-G."/>
        </authorList>
    </citation>
    <scope>NUCLEOTIDE SEQUENCE [LARGE SCALE GENOMIC DNA]</scope>
    <source>
        <strain evidence="1 2">PL0136</strain>
    </source>
</reference>
<dbReference type="KEGG" id="sfol:H3H32_32025"/>